<dbReference type="GO" id="GO:0003677">
    <property type="term" value="F:DNA binding"/>
    <property type="evidence" value="ECO:0007669"/>
    <property type="project" value="UniProtKB-KW"/>
</dbReference>
<evidence type="ECO:0000256" key="4">
    <source>
        <dbReference type="ARBA" id="ARBA00023163"/>
    </source>
</evidence>
<name>A0A158H7Z6_9BURK</name>
<keyword evidence="4" id="KW-0804">Transcription</keyword>
<protein>
    <submittedName>
        <fullName evidence="6">LysR family transcriptional regulator</fullName>
    </submittedName>
</protein>
<evidence type="ECO:0000313" key="7">
    <source>
        <dbReference type="Proteomes" id="UP000054977"/>
    </source>
</evidence>
<comment type="caution">
    <text evidence="6">The sequence shown here is derived from an EMBL/GenBank/DDBJ whole genome shotgun (WGS) entry which is preliminary data.</text>
</comment>
<dbReference type="EMBL" id="FCNW02000013">
    <property type="protein sequence ID" value="SAL39850.1"/>
    <property type="molecule type" value="Genomic_DNA"/>
</dbReference>
<accession>A0A158H7Z6</accession>
<dbReference type="PANTHER" id="PTHR30419">
    <property type="entry name" value="HTH-TYPE TRANSCRIPTIONAL REGULATOR YBHD"/>
    <property type="match status" value="1"/>
</dbReference>
<dbReference type="InterPro" id="IPR005119">
    <property type="entry name" value="LysR_subst-bd"/>
</dbReference>
<dbReference type="Proteomes" id="UP000054977">
    <property type="component" value="Unassembled WGS sequence"/>
</dbReference>
<proteinExistence type="inferred from homology"/>
<dbReference type="GO" id="GO:0005829">
    <property type="term" value="C:cytosol"/>
    <property type="evidence" value="ECO:0007669"/>
    <property type="project" value="TreeGrafter"/>
</dbReference>
<dbReference type="PANTHER" id="PTHR30419:SF8">
    <property type="entry name" value="NITROGEN ASSIMILATION TRANSCRIPTIONAL ACTIVATOR-RELATED"/>
    <property type="match status" value="1"/>
</dbReference>
<dbReference type="SUPFAM" id="SSF53850">
    <property type="entry name" value="Periplasmic binding protein-like II"/>
    <property type="match status" value="1"/>
</dbReference>
<dbReference type="Gene3D" id="3.40.190.10">
    <property type="entry name" value="Periplasmic binding protein-like II"/>
    <property type="match status" value="2"/>
</dbReference>
<dbReference type="PRINTS" id="PR00039">
    <property type="entry name" value="HTHLYSR"/>
</dbReference>
<gene>
    <name evidence="6" type="ORF">AWB65_03009</name>
</gene>
<dbReference type="SUPFAM" id="SSF46785">
    <property type="entry name" value="Winged helix' DNA-binding domain"/>
    <property type="match status" value="1"/>
</dbReference>
<dbReference type="InterPro" id="IPR036388">
    <property type="entry name" value="WH-like_DNA-bd_sf"/>
</dbReference>
<evidence type="ECO:0000313" key="6">
    <source>
        <dbReference type="EMBL" id="SAL39850.1"/>
    </source>
</evidence>
<organism evidence="6 7">
    <name type="scientific">Caballeronia humi</name>
    <dbReference type="NCBI Taxonomy" id="326474"/>
    <lineage>
        <taxon>Bacteria</taxon>
        <taxon>Pseudomonadati</taxon>
        <taxon>Pseudomonadota</taxon>
        <taxon>Betaproteobacteria</taxon>
        <taxon>Burkholderiales</taxon>
        <taxon>Burkholderiaceae</taxon>
        <taxon>Caballeronia</taxon>
    </lineage>
</organism>
<dbReference type="Gene3D" id="1.10.10.10">
    <property type="entry name" value="Winged helix-like DNA-binding domain superfamily/Winged helix DNA-binding domain"/>
    <property type="match status" value="1"/>
</dbReference>
<keyword evidence="3" id="KW-0238">DNA-binding</keyword>
<dbReference type="AlphaFoldDB" id="A0A158H7Z6"/>
<dbReference type="Pfam" id="PF03466">
    <property type="entry name" value="LysR_substrate"/>
    <property type="match status" value="1"/>
</dbReference>
<comment type="similarity">
    <text evidence="1">Belongs to the LysR transcriptional regulatory family.</text>
</comment>
<evidence type="ECO:0000256" key="2">
    <source>
        <dbReference type="ARBA" id="ARBA00023015"/>
    </source>
</evidence>
<dbReference type="Pfam" id="PF00126">
    <property type="entry name" value="HTH_1"/>
    <property type="match status" value="1"/>
</dbReference>
<dbReference type="InterPro" id="IPR000847">
    <property type="entry name" value="LysR_HTH_N"/>
</dbReference>
<dbReference type="FunFam" id="1.10.10.10:FF:000001">
    <property type="entry name" value="LysR family transcriptional regulator"/>
    <property type="match status" value="1"/>
</dbReference>
<evidence type="ECO:0000256" key="3">
    <source>
        <dbReference type="ARBA" id="ARBA00023125"/>
    </source>
</evidence>
<dbReference type="STRING" id="326474.AWB65_03009"/>
<keyword evidence="7" id="KW-1185">Reference proteome</keyword>
<evidence type="ECO:0000259" key="5">
    <source>
        <dbReference type="PROSITE" id="PS50931"/>
    </source>
</evidence>
<keyword evidence="2" id="KW-0805">Transcription regulation</keyword>
<dbReference type="GO" id="GO:0003700">
    <property type="term" value="F:DNA-binding transcription factor activity"/>
    <property type="evidence" value="ECO:0007669"/>
    <property type="project" value="InterPro"/>
</dbReference>
<evidence type="ECO:0000256" key="1">
    <source>
        <dbReference type="ARBA" id="ARBA00009437"/>
    </source>
</evidence>
<dbReference type="InterPro" id="IPR036390">
    <property type="entry name" value="WH_DNA-bd_sf"/>
</dbReference>
<reference evidence="6" key="1">
    <citation type="submission" date="2016-01" db="EMBL/GenBank/DDBJ databases">
        <authorList>
            <person name="Peeters C."/>
        </authorList>
    </citation>
    <scope>NUCLEOTIDE SEQUENCE [LARGE SCALE GENOMIC DNA]</scope>
    <source>
        <strain evidence="6">LMG 22934</strain>
    </source>
</reference>
<dbReference type="PROSITE" id="PS50931">
    <property type="entry name" value="HTH_LYSR"/>
    <property type="match status" value="1"/>
</dbReference>
<sequence>MITFRDHSTKAAHRGNNVELTLAQLRMFIAVAEAGSLRAAARSLNVAQSGVTQQLRKLEASVGGPLFERGHRGARLTAIGERLRVRADVILGECLRTEEEMRQLRGESTGQVALGLAAEATMRLFPALLASFRERCPRIDVHLTSATSRVLTSWVRDGSLDFALALVSQDADVHDLETTRLFDSEVAVIARRGHPLAGARTLAELSDAGWVSTRPRRVVSTANRLSMLFDTAGLDAPRIAATTEAVFDTMHCVANSDYLALEPARLAEHAFFREHVAVVPIVEHVASTPVCLLRRAGVPLTPAAQELATMAVSFARMLPASAGRVPSA</sequence>
<feature type="domain" description="HTH lysR-type" evidence="5">
    <location>
        <begin position="20"/>
        <end position="77"/>
    </location>
</feature>
<dbReference type="InterPro" id="IPR050950">
    <property type="entry name" value="HTH-type_LysR_regulators"/>
</dbReference>